<feature type="region of interest" description="Disordered" evidence="1">
    <location>
        <begin position="900"/>
        <end position="919"/>
    </location>
</feature>
<gene>
    <name evidence="3 4 5" type="primary">LOC101859387</name>
</gene>
<feature type="compositionally biased region" description="Basic and acidic residues" evidence="1">
    <location>
        <begin position="397"/>
        <end position="437"/>
    </location>
</feature>
<feature type="compositionally biased region" description="Basic and acidic residues" evidence="1">
    <location>
        <begin position="94"/>
        <end position="105"/>
    </location>
</feature>
<keyword evidence="2" id="KW-1185">Reference proteome</keyword>
<evidence type="ECO:0000313" key="3">
    <source>
        <dbReference type="RefSeq" id="XP_035824161.1"/>
    </source>
</evidence>
<protein>
    <submittedName>
        <fullName evidence="3 4">Serine-rich adhesin for platelets</fullName>
    </submittedName>
</protein>
<evidence type="ECO:0000313" key="4">
    <source>
        <dbReference type="RefSeq" id="XP_035824162.1"/>
    </source>
</evidence>
<dbReference type="RefSeq" id="XP_035824161.1">
    <property type="nucleotide sequence ID" value="XM_035968268.1"/>
</dbReference>
<evidence type="ECO:0000256" key="1">
    <source>
        <dbReference type="SAM" id="MobiDB-lite"/>
    </source>
</evidence>
<feature type="compositionally biased region" description="Polar residues" evidence="1">
    <location>
        <begin position="188"/>
        <end position="205"/>
    </location>
</feature>
<proteinExistence type="predicted"/>
<feature type="compositionally biased region" description="Low complexity" evidence="1">
    <location>
        <begin position="586"/>
        <end position="605"/>
    </location>
</feature>
<feature type="compositionally biased region" description="Low complexity" evidence="1">
    <location>
        <begin position="106"/>
        <end position="117"/>
    </location>
</feature>
<dbReference type="RefSeq" id="XP_035824163.1">
    <property type="nucleotide sequence ID" value="XM_035968270.1"/>
</dbReference>
<name>A0ABM1VP19_APLCA</name>
<dbReference type="RefSeq" id="XP_035824162.1">
    <property type="nucleotide sequence ID" value="XM_035968269.1"/>
</dbReference>
<feature type="compositionally biased region" description="Low complexity" evidence="1">
    <location>
        <begin position="137"/>
        <end position="147"/>
    </location>
</feature>
<dbReference type="PANTHER" id="PTHR28594">
    <property type="entry name" value="ATR-INTERACTING PROTEIN"/>
    <property type="match status" value="1"/>
</dbReference>
<dbReference type="InterPro" id="IPR033349">
    <property type="entry name" value="ATRIP"/>
</dbReference>
<accession>A0ABM1VP19</accession>
<dbReference type="Proteomes" id="UP000694888">
    <property type="component" value="Unplaced"/>
</dbReference>
<feature type="compositionally biased region" description="Low complexity" evidence="1">
    <location>
        <begin position="206"/>
        <end position="223"/>
    </location>
</feature>
<feature type="region of interest" description="Disordered" evidence="1">
    <location>
        <begin position="389"/>
        <end position="448"/>
    </location>
</feature>
<feature type="compositionally biased region" description="Polar residues" evidence="1">
    <location>
        <begin position="224"/>
        <end position="236"/>
    </location>
</feature>
<evidence type="ECO:0000313" key="5">
    <source>
        <dbReference type="RefSeq" id="XP_035824163.1"/>
    </source>
</evidence>
<dbReference type="GeneID" id="101859387"/>
<feature type="compositionally biased region" description="Basic and acidic residues" evidence="1">
    <location>
        <begin position="46"/>
        <end position="64"/>
    </location>
</feature>
<feature type="region of interest" description="Disordered" evidence="1">
    <location>
        <begin position="94"/>
        <end position="236"/>
    </location>
</feature>
<reference evidence="3 4" key="1">
    <citation type="submission" date="2025-05" db="UniProtKB">
        <authorList>
            <consortium name="RefSeq"/>
        </authorList>
    </citation>
    <scope>IDENTIFICATION</scope>
</reference>
<organism evidence="2 3">
    <name type="scientific">Aplysia californica</name>
    <name type="common">California sea hare</name>
    <dbReference type="NCBI Taxonomy" id="6500"/>
    <lineage>
        <taxon>Eukaryota</taxon>
        <taxon>Metazoa</taxon>
        <taxon>Spiralia</taxon>
        <taxon>Lophotrochozoa</taxon>
        <taxon>Mollusca</taxon>
        <taxon>Gastropoda</taxon>
        <taxon>Heterobranchia</taxon>
        <taxon>Euthyneura</taxon>
        <taxon>Tectipleura</taxon>
        <taxon>Aplysiida</taxon>
        <taxon>Aplysioidea</taxon>
        <taxon>Aplysiidae</taxon>
        <taxon>Aplysia</taxon>
    </lineage>
</organism>
<feature type="region of interest" description="Disordered" evidence="1">
    <location>
        <begin position="21"/>
        <end position="64"/>
    </location>
</feature>
<dbReference type="PANTHER" id="PTHR28594:SF1">
    <property type="entry name" value="ATR-INTERACTING PROTEIN"/>
    <property type="match status" value="1"/>
</dbReference>
<feature type="region of interest" description="Disordered" evidence="1">
    <location>
        <begin position="586"/>
        <end position="619"/>
    </location>
</feature>
<sequence length="919" mass="101012">MMISFCFDLFHCFFYRTSHDSSRSLSSRSSTGKSDESTESLHSLRAKLEQESKRAQEEKYRSEGEVKYLRESLHKQEEELEKLRTQRDEILDEQKQVKSERERRLQQQLDSLTSQTQFKERELQEQNQSLQEKLRKLQQQQQSLLRSAADRSGSEISSSPRQASPRKVPVKPSPPSKAKQLKLLKGGSSESQGFPTTFSFMQQTKPTPQATSPASKAATTSISCQTDGSSTSQLPGSTVVAGEVQPAVQRRLRLNIPANCNRHEVVSGSQVVTQLLQSSGSCVESVDSDSEFDQWDPGLTGLLHAMSTSLTLAGLTYSRGREANFLSPIKPKKHDLLNKSSGSSRDGNVQVVSREHFRLAIGGLTMLLEESSGHREKLLDLIARDAQLGDPKPSSSYREKDMISEQKRDVNGNKSLERGGTGQDRDTVSSRPTDKKTPSFSHSSSVKDSKQSGHMAAVLLIPLLTDYIQHYLDLSLSAAHSRTASSAPAAATQSLAASKSFSVSLDSTRTAASFGSVGGSHDSSLDSLSSCVLQLLHEGKMYASSVESYALSALKTLLLLIRLCPSLGYMLVTSVGDQLRKRSSTSTVTTASSSSAHGASLSKKSTSGAEADDERSTSSSEVRVILGAYNVSQASFRSQVSAHSCDSRSDSALLMNLLLNIAGQDLQDNALSPAIVQQALKVLVQLCHCCESDSQLEKLEVILNQGILSTCLRQVQHFQVSLWAQRLLTGLSASRKLFQQLCTKSESCLLYLMHRLCLRRSSDHTEAEKISLYCEHLHSLSTIMYQHKDSCSLLLTNSCLCSEELVVSVIVAMDRLFSHYCDTERSATPPPHPRSLLRVLASGVTVIHTLVQADPLFAQHHARAQMQYVRTLTGLTAVFRADPKEWEQHLPALEELCDFEPDSGNLSQDGDGEDRMDQS</sequence>
<evidence type="ECO:0000313" key="2">
    <source>
        <dbReference type="Proteomes" id="UP000694888"/>
    </source>
</evidence>